<name>A0ACB9XXJ4_CHAAC</name>
<gene>
    <name evidence="1" type="ORF">KUCAC02_001116</name>
</gene>
<feature type="non-terminal residue" evidence="1">
    <location>
        <position position="1"/>
    </location>
</feature>
<evidence type="ECO:0000313" key="1">
    <source>
        <dbReference type="EMBL" id="KAI4831580.1"/>
    </source>
</evidence>
<keyword evidence="2" id="KW-1185">Reference proteome</keyword>
<feature type="non-terminal residue" evidence="1">
    <location>
        <position position="245"/>
    </location>
</feature>
<protein>
    <submittedName>
        <fullName evidence="1">Uncharacterized protein</fullName>
    </submittedName>
</protein>
<comment type="caution">
    <text evidence="1">The sequence shown here is derived from an EMBL/GenBank/DDBJ whole genome shotgun (WGS) entry which is preliminary data.</text>
</comment>
<dbReference type="EMBL" id="CM043786">
    <property type="protein sequence ID" value="KAI4831580.1"/>
    <property type="molecule type" value="Genomic_DNA"/>
</dbReference>
<sequence length="245" mass="26200">ASRNLDIIAFLVKTEARASEVQARPCQCDERLTYASLDECDSWCPIDQELCACVATSPLTRVCYKDGSPDGLAGGHLIMTFGLLEMTSSGLQSSLCLCAINMSPLCPATPLIAGSWRRLLSSGGICGHYKVTLRERGEGLHIWQAGCSPALVIGSSCGTRQPLSGGGAKWSGTSCAAAREEEEEIEGEWMAGSRKLTRPSVCAGNSDGATEAKRQSVQNKVGPQRFRCGRHEGKKIETKRSVRCG</sequence>
<proteinExistence type="predicted"/>
<evidence type="ECO:0000313" key="2">
    <source>
        <dbReference type="Proteomes" id="UP001057452"/>
    </source>
</evidence>
<dbReference type="Proteomes" id="UP001057452">
    <property type="component" value="Chromosome 2"/>
</dbReference>
<organism evidence="1 2">
    <name type="scientific">Chaenocephalus aceratus</name>
    <name type="common">Blackfin icefish</name>
    <name type="synonym">Chaenichthys aceratus</name>
    <dbReference type="NCBI Taxonomy" id="36190"/>
    <lineage>
        <taxon>Eukaryota</taxon>
        <taxon>Metazoa</taxon>
        <taxon>Chordata</taxon>
        <taxon>Craniata</taxon>
        <taxon>Vertebrata</taxon>
        <taxon>Euteleostomi</taxon>
        <taxon>Actinopterygii</taxon>
        <taxon>Neopterygii</taxon>
        <taxon>Teleostei</taxon>
        <taxon>Neoteleostei</taxon>
        <taxon>Acanthomorphata</taxon>
        <taxon>Eupercaria</taxon>
        <taxon>Perciformes</taxon>
        <taxon>Notothenioidei</taxon>
        <taxon>Channichthyidae</taxon>
        <taxon>Chaenocephalus</taxon>
    </lineage>
</organism>
<accession>A0ACB9XXJ4</accession>
<reference evidence="1" key="1">
    <citation type="submission" date="2022-05" db="EMBL/GenBank/DDBJ databases">
        <title>Chromosome-level genome of Chaenocephalus aceratus.</title>
        <authorList>
            <person name="Park H."/>
        </authorList>
    </citation>
    <scope>NUCLEOTIDE SEQUENCE</scope>
    <source>
        <strain evidence="1">KU_202001</strain>
    </source>
</reference>